<comment type="caution">
    <text evidence="2">The sequence shown here is derived from an EMBL/GenBank/DDBJ whole genome shotgun (WGS) entry which is preliminary data.</text>
</comment>
<evidence type="ECO:0008006" key="4">
    <source>
        <dbReference type="Google" id="ProtNLM"/>
    </source>
</evidence>
<dbReference type="Proteomes" id="UP000275012">
    <property type="component" value="Unassembled WGS sequence"/>
</dbReference>
<dbReference type="OrthoDB" id="9785445at2"/>
<dbReference type="EMBL" id="RFLY01000017">
    <property type="protein sequence ID" value="RMH89022.1"/>
    <property type="molecule type" value="Genomic_DNA"/>
</dbReference>
<dbReference type="InterPro" id="IPR036249">
    <property type="entry name" value="Thioredoxin-like_sf"/>
</dbReference>
<keyword evidence="1" id="KW-0472">Membrane</keyword>
<keyword evidence="1" id="KW-1133">Transmembrane helix</keyword>
<evidence type="ECO:0000313" key="2">
    <source>
        <dbReference type="EMBL" id="RMH89022.1"/>
    </source>
</evidence>
<name>A0A3M2HQ36_9GAMM</name>
<organism evidence="2 3">
    <name type="scientific">Solilutibacter pythonis</name>
    <dbReference type="NCBI Taxonomy" id="2483112"/>
    <lineage>
        <taxon>Bacteria</taxon>
        <taxon>Pseudomonadati</taxon>
        <taxon>Pseudomonadota</taxon>
        <taxon>Gammaproteobacteria</taxon>
        <taxon>Lysobacterales</taxon>
        <taxon>Lysobacteraceae</taxon>
        <taxon>Solilutibacter</taxon>
    </lineage>
</organism>
<keyword evidence="1" id="KW-0812">Transmembrane</keyword>
<proteinExistence type="predicted"/>
<gene>
    <name evidence="2" type="ORF">EBB59_11175</name>
</gene>
<reference evidence="2 3" key="1">
    <citation type="submission" date="2018-10" db="EMBL/GenBank/DDBJ databases">
        <title>Proposal of Lysobacter pythonis sp. nov. isolated from royal pythons (Python regius).</title>
        <authorList>
            <person name="Hans-Juergen B."/>
            <person name="Huptas C."/>
            <person name="Sandra B."/>
            <person name="Igor L."/>
            <person name="Joachim S."/>
            <person name="Siegfried S."/>
            <person name="Mareike W."/>
            <person name="Peter K."/>
        </authorList>
    </citation>
    <scope>NUCLEOTIDE SEQUENCE [LARGE SCALE GENOMIC DNA]</scope>
    <source>
        <strain evidence="2 3">4284/11</strain>
    </source>
</reference>
<feature type="transmembrane region" description="Helical" evidence="1">
    <location>
        <begin position="20"/>
        <end position="40"/>
    </location>
</feature>
<keyword evidence="3" id="KW-1185">Reference proteome</keyword>
<dbReference type="RefSeq" id="WP_122102229.1">
    <property type="nucleotide sequence ID" value="NZ_RFLY01000017.1"/>
</dbReference>
<dbReference type="SUPFAM" id="SSF52833">
    <property type="entry name" value="Thioredoxin-like"/>
    <property type="match status" value="1"/>
</dbReference>
<evidence type="ECO:0000313" key="3">
    <source>
        <dbReference type="Proteomes" id="UP000275012"/>
    </source>
</evidence>
<protein>
    <recommendedName>
        <fullName evidence="4">Thioredoxin domain-containing protein</fullName>
    </recommendedName>
</protein>
<dbReference type="AlphaFoldDB" id="A0A3M2HQ36"/>
<accession>A0A3M2HQ36</accession>
<evidence type="ECO:0000256" key="1">
    <source>
        <dbReference type="SAM" id="Phobius"/>
    </source>
</evidence>
<sequence>MNDSPRPARLAARKKNRHALLAIALMVFGTFVVAGALRFSGWRPVGMKNKGELLDPPGDLRRAGPRLAGGGVYHWRPAERHWRILVAAPENCGAPCDTLAVDLDKVWQLAGRDAERIEVFWLGEVPASAPAASHQRAFADAPAIRDALPGARGAAAPLTYVIDPNGFAILRYRAGQDPGDLRGDLAKLLKLK</sequence>